<evidence type="ECO:0000313" key="1">
    <source>
        <dbReference type="EMBL" id="KAA6362024.1"/>
    </source>
</evidence>
<protein>
    <submittedName>
        <fullName evidence="1">Uncharacterized protein</fullName>
    </submittedName>
</protein>
<organism evidence="1 2">
    <name type="scientific">Streblomastix strix</name>
    <dbReference type="NCBI Taxonomy" id="222440"/>
    <lineage>
        <taxon>Eukaryota</taxon>
        <taxon>Metamonada</taxon>
        <taxon>Preaxostyla</taxon>
        <taxon>Oxymonadida</taxon>
        <taxon>Streblomastigidae</taxon>
        <taxon>Streblomastix</taxon>
    </lineage>
</organism>
<evidence type="ECO:0000313" key="2">
    <source>
        <dbReference type="Proteomes" id="UP000324800"/>
    </source>
</evidence>
<dbReference type="Proteomes" id="UP000324800">
    <property type="component" value="Unassembled WGS sequence"/>
</dbReference>
<proteinExistence type="predicted"/>
<sequence length="129" mass="14938">MDESEFQAQTPASVIIIWTFFERFSYEAVIILDFHHQRGSVQFLKLLLANLHFSQVVGQICLFDKGQNVTVKSQSSLFQTAVSIYVNYPRFQLLQTCGSLQVEEWQRPQRMKQLNPCTPVRQAVPPVYI</sequence>
<dbReference type="AlphaFoldDB" id="A0A5J4TUT2"/>
<dbReference type="EMBL" id="SNRW01024754">
    <property type="protein sequence ID" value="KAA6362024.1"/>
    <property type="molecule type" value="Genomic_DNA"/>
</dbReference>
<accession>A0A5J4TUT2</accession>
<gene>
    <name evidence="1" type="ORF">EZS28_042448</name>
</gene>
<comment type="caution">
    <text evidence="1">The sequence shown here is derived from an EMBL/GenBank/DDBJ whole genome shotgun (WGS) entry which is preliminary data.</text>
</comment>
<name>A0A5J4TUT2_9EUKA</name>
<reference evidence="1 2" key="1">
    <citation type="submission" date="2019-03" db="EMBL/GenBank/DDBJ databases">
        <title>Single cell metagenomics reveals metabolic interactions within the superorganism composed of flagellate Streblomastix strix and complex community of Bacteroidetes bacteria on its surface.</title>
        <authorList>
            <person name="Treitli S.C."/>
            <person name="Kolisko M."/>
            <person name="Husnik F."/>
            <person name="Keeling P."/>
            <person name="Hampl V."/>
        </authorList>
    </citation>
    <scope>NUCLEOTIDE SEQUENCE [LARGE SCALE GENOMIC DNA]</scope>
    <source>
        <strain evidence="1">ST1C</strain>
    </source>
</reference>